<evidence type="ECO:0000313" key="4">
    <source>
        <dbReference type="Proteomes" id="UP000638986"/>
    </source>
</evidence>
<accession>A0A2X2C3D6</accession>
<dbReference type="Proteomes" id="UP000250443">
    <property type="component" value="Unassembled WGS sequence"/>
</dbReference>
<sequence>MKDKEPIAEAASAAGKAQLPLTKAFEILQILGWSRFDKYESDMQDLGIDPTYN</sequence>
<reference evidence="2 3" key="1">
    <citation type="submission" date="2018-06" db="EMBL/GenBank/DDBJ databases">
        <authorList>
            <consortium name="Pathogen Informatics"/>
            <person name="Doyle S."/>
        </authorList>
    </citation>
    <scope>NUCLEOTIDE SEQUENCE [LARGE SCALE GENOMIC DNA]</scope>
    <source>
        <strain evidence="2 3">NCTC11842</strain>
    </source>
</reference>
<dbReference type="AlphaFoldDB" id="A0A2X2C3D6"/>
<dbReference type="EMBL" id="UAUF01000002">
    <property type="protein sequence ID" value="SPZ00006.1"/>
    <property type="molecule type" value="Genomic_DNA"/>
</dbReference>
<dbReference type="RefSeq" id="WP_010799645.1">
    <property type="nucleotide sequence ID" value="NZ_JAAMQY010000010.1"/>
</dbReference>
<dbReference type="EMBL" id="JADTXM010000015">
    <property type="protein sequence ID" value="MBH3440895.1"/>
    <property type="molecule type" value="Genomic_DNA"/>
</dbReference>
<evidence type="ECO:0000313" key="3">
    <source>
        <dbReference type="Proteomes" id="UP000250443"/>
    </source>
</evidence>
<evidence type="ECO:0000313" key="2">
    <source>
        <dbReference type="EMBL" id="SPZ00006.1"/>
    </source>
</evidence>
<dbReference type="Proteomes" id="UP000638986">
    <property type="component" value="Unassembled WGS sequence"/>
</dbReference>
<protein>
    <submittedName>
        <fullName evidence="2">Uncharacterized protein</fullName>
    </submittedName>
</protein>
<proteinExistence type="predicted"/>
<gene>
    <name evidence="1" type="ORF">I5Q09_19620</name>
    <name evidence="2" type="ORF">NCTC11842_00151</name>
</gene>
<name>A0A2X2C3D6_PSELU</name>
<reference evidence="1 4" key="2">
    <citation type="submission" date="2020-11" db="EMBL/GenBank/DDBJ databases">
        <title>Enhanced detection system for hospital associated transmission using whole genome sequencing surveillance.</title>
        <authorList>
            <person name="Harrison L.H."/>
            <person name="Van Tyne D."/>
            <person name="Marsh J.W."/>
            <person name="Griffith M.P."/>
            <person name="Snyder D.J."/>
            <person name="Cooper V.S."/>
            <person name="Mustapha M."/>
        </authorList>
    </citation>
    <scope>NUCLEOTIDE SEQUENCE [LARGE SCALE GENOMIC DNA]</scope>
    <source>
        <strain evidence="1 4">PSB00013</strain>
    </source>
</reference>
<organism evidence="2 3">
    <name type="scientific">Pseudomonas luteola</name>
    <dbReference type="NCBI Taxonomy" id="47886"/>
    <lineage>
        <taxon>Bacteria</taxon>
        <taxon>Pseudomonadati</taxon>
        <taxon>Pseudomonadota</taxon>
        <taxon>Gammaproteobacteria</taxon>
        <taxon>Pseudomonadales</taxon>
        <taxon>Pseudomonadaceae</taxon>
        <taxon>Pseudomonas</taxon>
    </lineage>
</organism>
<evidence type="ECO:0000313" key="1">
    <source>
        <dbReference type="EMBL" id="MBH3440895.1"/>
    </source>
</evidence>